<organism evidence="3 4">
    <name type="scientific">Somion occarium</name>
    <dbReference type="NCBI Taxonomy" id="3059160"/>
    <lineage>
        <taxon>Eukaryota</taxon>
        <taxon>Fungi</taxon>
        <taxon>Dikarya</taxon>
        <taxon>Basidiomycota</taxon>
        <taxon>Agaricomycotina</taxon>
        <taxon>Agaricomycetes</taxon>
        <taxon>Polyporales</taxon>
        <taxon>Cerrenaceae</taxon>
        <taxon>Somion</taxon>
    </lineage>
</organism>
<feature type="transmembrane region" description="Helical" evidence="2">
    <location>
        <begin position="243"/>
        <end position="264"/>
    </location>
</feature>
<name>A0ABP1CTY3_9APHY</name>
<protein>
    <submittedName>
        <fullName evidence="3">Uncharacterized protein</fullName>
    </submittedName>
</protein>
<keyword evidence="2" id="KW-0472">Membrane</keyword>
<feature type="region of interest" description="Disordered" evidence="1">
    <location>
        <begin position="1"/>
        <end position="29"/>
    </location>
</feature>
<proteinExistence type="predicted"/>
<sequence>MEVTISSNCTTPSLSRTSTYTDASSESDASTCGIYTPSDISRQSSVGGANFKDLDAAADDSLISDSINALDVNGLEQCLEDLEGSSSLRASVRSAMKRAGTIVKNKLNVSRTLRQGRSRILRQSINDGTFTRDHTEVDEIMANTTRTPRHTPDIPSIQVQDMSTPHVDGKTASRSQTNGSGEEHLSPGLAKSSAYPFALNPEDNVNVSETSLLAVCGSPTTEFQEDAITRPLASNPWVQMMTIPIRIILFVPWCALVGAFIVLAPTQINKLTPSTPSLFMPTIPSSGPRRFSYWGECALYHILIFIAPILFLLLGSPMNAVAILAVVMAGCFWEWRDFVLDIRRETRAPVELGKDDMESVYLTLTGLYLKDGYKITIQDEVMSLRDSLSTGEFQQEENEGFAAE</sequence>
<keyword evidence="4" id="KW-1185">Reference proteome</keyword>
<keyword evidence="2" id="KW-1133">Transmembrane helix</keyword>
<accession>A0ABP1CTY3</accession>
<evidence type="ECO:0000256" key="1">
    <source>
        <dbReference type="SAM" id="MobiDB-lite"/>
    </source>
</evidence>
<dbReference type="Proteomes" id="UP001497453">
    <property type="component" value="Chromosome 10"/>
</dbReference>
<feature type="transmembrane region" description="Helical" evidence="2">
    <location>
        <begin position="318"/>
        <end position="335"/>
    </location>
</feature>
<evidence type="ECO:0000256" key="2">
    <source>
        <dbReference type="SAM" id="Phobius"/>
    </source>
</evidence>
<reference evidence="4" key="1">
    <citation type="submission" date="2024-04" db="EMBL/GenBank/DDBJ databases">
        <authorList>
            <person name="Shaw F."/>
            <person name="Minotto A."/>
        </authorList>
    </citation>
    <scope>NUCLEOTIDE SEQUENCE [LARGE SCALE GENOMIC DNA]</scope>
</reference>
<evidence type="ECO:0000313" key="3">
    <source>
        <dbReference type="EMBL" id="CAL1697542.1"/>
    </source>
</evidence>
<dbReference type="EMBL" id="OZ037953">
    <property type="protein sequence ID" value="CAL1697542.1"/>
    <property type="molecule type" value="Genomic_DNA"/>
</dbReference>
<feature type="region of interest" description="Disordered" evidence="1">
    <location>
        <begin position="146"/>
        <end position="188"/>
    </location>
</feature>
<gene>
    <name evidence="3" type="ORF">GFSPODELE1_LOCUS1713</name>
</gene>
<evidence type="ECO:0000313" key="4">
    <source>
        <dbReference type="Proteomes" id="UP001497453"/>
    </source>
</evidence>
<keyword evidence="2" id="KW-0812">Transmembrane</keyword>